<name>A0A1B6GLB8_9HEMI</name>
<feature type="compositionally biased region" description="Basic residues" evidence="1">
    <location>
        <begin position="91"/>
        <end position="171"/>
    </location>
</feature>
<dbReference type="GO" id="GO:0000786">
    <property type="term" value="C:nucleosome"/>
    <property type="evidence" value="ECO:0007669"/>
    <property type="project" value="InterPro"/>
</dbReference>
<reference evidence="3" key="1">
    <citation type="submission" date="2015-11" db="EMBL/GenBank/DDBJ databases">
        <title>De novo transcriptome assembly of four potential Pierce s Disease insect vectors from Arizona vineyards.</title>
        <authorList>
            <person name="Tassone E.E."/>
        </authorList>
    </citation>
    <scope>NUCLEOTIDE SEQUENCE</scope>
</reference>
<dbReference type="AlphaFoldDB" id="A0A1B6GLB8"/>
<sequence length="214" mass="24926">HHKQFWFKRDVSKSLLRNIIPVVCKAIQDLGETNGSTVKSIVTYLKSNCSLSDVPGLGEVKAALKSAVDNQMIQITEAGRYRISSDCGCSRRQRRSSRRRSGRRRSSRRRGSRRRHSRRRHSRRRRGSRRSRVCSRRRSRRKGKRRSLCKPRGSSKRRPRKSKCRAPRRPCSRMWTPKKSGRRGGRCRPQDVSKNGENQSIEMNQPDVKSEKTT</sequence>
<evidence type="ECO:0000259" key="2">
    <source>
        <dbReference type="PROSITE" id="PS51504"/>
    </source>
</evidence>
<feature type="region of interest" description="Disordered" evidence="1">
    <location>
        <begin position="87"/>
        <end position="214"/>
    </location>
</feature>
<dbReference type="InterPro" id="IPR036388">
    <property type="entry name" value="WH-like_DNA-bd_sf"/>
</dbReference>
<dbReference type="PROSITE" id="PS51504">
    <property type="entry name" value="H15"/>
    <property type="match status" value="1"/>
</dbReference>
<dbReference type="Gene3D" id="1.10.10.10">
    <property type="entry name" value="Winged helix-like DNA-binding domain superfamily/Winged helix DNA-binding domain"/>
    <property type="match status" value="1"/>
</dbReference>
<dbReference type="EMBL" id="GECZ01006530">
    <property type="protein sequence ID" value="JAS63239.1"/>
    <property type="molecule type" value="Transcribed_RNA"/>
</dbReference>
<dbReference type="GO" id="GO:0003677">
    <property type="term" value="F:DNA binding"/>
    <property type="evidence" value="ECO:0007669"/>
    <property type="project" value="InterPro"/>
</dbReference>
<evidence type="ECO:0000256" key="1">
    <source>
        <dbReference type="SAM" id="MobiDB-lite"/>
    </source>
</evidence>
<organism evidence="3">
    <name type="scientific">Cuerna arida</name>
    <dbReference type="NCBI Taxonomy" id="1464854"/>
    <lineage>
        <taxon>Eukaryota</taxon>
        <taxon>Metazoa</taxon>
        <taxon>Ecdysozoa</taxon>
        <taxon>Arthropoda</taxon>
        <taxon>Hexapoda</taxon>
        <taxon>Insecta</taxon>
        <taxon>Pterygota</taxon>
        <taxon>Neoptera</taxon>
        <taxon>Paraneoptera</taxon>
        <taxon>Hemiptera</taxon>
        <taxon>Auchenorrhyncha</taxon>
        <taxon>Membracoidea</taxon>
        <taxon>Cicadellidae</taxon>
        <taxon>Cicadellinae</taxon>
        <taxon>Proconiini</taxon>
        <taxon>Cuerna</taxon>
    </lineage>
</organism>
<dbReference type="Pfam" id="PF00538">
    <property type="entry name" value="Linker_histone"/>
    <property type="match status" value="1"/>
</dbReference>
<dbReference type="SUPFAM" id="SSF46785">
    <property type="entry name" value="Winged helix' DNA-binding domain"/>
    <property type="match status" value="1"/>
</dbReference>
<feature type="compositionally biased region" description="Polar residues" evidence="1">
    <location>
        <begin position="192"/>
        <end position="203"/>
    </location>
</feature>
<dbReference type="GO" id="GO:0006334">
    <property type="term" value="P:nucleosome assembly"/>
    <property type="evidence" value="ECO:0007669"/>
    <property type="project" value="InterPro"/>
</dbReference>
<evidence type="ECO:0000313" key="3">
    <source>
        <dbReference type="EMBL" id="JAS63239.1"/>
    </source>
</evidence>
<feature type="non-terminal residue" evidence="3">
    <location>
        <position position="1"/>
    </location>
</feature>
<protein>
    <recommendedName>
        <fullName evidence="2">H15 domain-containing protein</fullName>
    </recommendedName>
</protein>
<proteinExistence type="predicted"/>
<dbReference type="InterPro" id="IPR005818">
    <property type="entry name" value="Histone_H1/H5_H15"/>
</dbReference>
<feature type="domain" description="H15" evidence="2">
    <location>
        <begin position="12"/>
        <end position="85"/>
    </location>
</feature>
<accession>A0A1B6GLB8</accession>
<dbReference type="InterPro" id="IPR036390">
    <property type="entry name" value="WH_DNA-bd_sf"/>
</dbReference>
<gene>
    <name evidence="3" type="ORF">g.11185</name>
</gene>